<comment type="caution">
    <text evidence="8">The sequence shown here is derived from an EMBL/GenBank/DDBJ whole genome shotgun (WGS) entry which is preliminary data.</text>
</comment>
<evidence type="ECO:0000256" key="5">
    <source>
        <dbReference type="ARBA" id="ARBA00023136"/>
    </source>
</evidence>
<dbReference type="Pfam" id="PF03706">
    <property type="entry name" value="LPG_synthase_TM"/>
    <property type="match status" value="1"/>
</dbReference>
<evidence type="ECO:0000256" key="1">
    <source>
        <dbReference type="ARBA" id="ARBA00004651"/>
    </source>
</evidence>
<evidence type="ECO:0000256" key="4">
    <source>
        <dbReference type="ARBA" id="ARBA00022989"/>
    </source>
</evidence>
<keyword evidence="9" id="KW-1185">Reference proteome</keyword>
<evidence type="ECO:0000256" key="2">
    <source>
        <dbReference type="ARBA" id="ARBA00022475"/>
    </source>
</evidence>
<evidence type="ECO:0000313" key="8">
    <source>
        <dbReference type="EMBL" id="OWQ90704.1"/>
    </source>
</evidence>
<feature type="transmembrane region" description="Helical" evidence="7">
    <location>
        <begin position="310"/>
        <end position="327"/>
    </location>
</feature>
<proteinExistence type="predicted"/>
<feature type="transmembrane region" description="Helical" evidence="7">
    <location>
        <begin position="75"/>
        <end position="97"/>
    </location>
</feature>
<feature type="transmembrane region" description="Helical" evidence="7">
    <location>
        <begin position="231"/>
        <end position="252"/>
    </location>
</feature>
<dbReference type="InterPro" id="IPR022791">
    <property type="entry name" value="L-PG_synthase/AglD"/>
</dbReference>
<evidence type="ECO:0008006" key="10">
    <source>
        <dbReference type="Google" id="ProtNLM"/>
    </source>
</evidence>
<keyword evidence="4 7" id="KW-1133">Transmembrane helix</keyword>
<evidence type="ECO:0000256" key="6">
    <source>
        <dbReference type="SAM" id="MobiDB-lite"/>
    </source>
</evidence>
<dbReference type="Proteomes" id="UP000197468">
    <property type="component" value="Unassembled WGS sequence"/>
</dbReference>
<feature type="transmembrane region" description="Helical" evidence="7">
    <location>
        <begin position="194"/>
        <end position="211"/>
    </location>
</feature>
<evidence type="ECO:0000256" key="7">
    <source>
        <dbReference type="SAM" id="Phobius"/>
    </source>
</evidence>
<sequence length="333" mass="35518">MADRPLERKGRRLSAAPGSPVAPAAPASFSASRHRWGRWLGALFGIAVLALLAWAGRKIEWPEVIAALRGMPVDVLVGAAALCVLSHLIYSGYDLIGKRWTGHRVPTRRVMLITFISYAFNLNLGSLVGAVAMRLRLYAREGLAQPVPTQILALSMASNWLGYGVLAGGLFLLGELSPPADWQVGAAALRGLGALMWVLVGGYLALCAFATRREATLRGHEFFLPSFRLALMQLVISSANWLTMGAVLWVLLRQGATYPETLAVLLVAAVAGVVTHVPAGLGVLEAVFVGLLGPTLGPGKVLAALIAYRALYYLAPLMVATGAYFVLEAKARR</sequence>
<dbReference type="GO" id="GO:0005886">
    <property type="term" value="C:plasma membrane"/>
    <property type="evidence" value="ECO:0007669"/>
    <property type="project" value="UniProtKB-SubCell"/>
</dbReference>
<feature type="transmembrane region" description="Helical" evidence="7">
    <location>
        <begin position="36"/>
        <end position="55"/>
    </location>
</feature>
<dbReference type="AlphaFoldDB" id="A0A246JDP8"/>
<organism evidence="8 9">
    <name type="scientific">Roseateles aquatilis</name>
    <dbReference type="NCBI Taxonomy" id="431061"/>
    <lineage>
        <taxon>Bacteria</taxon>
        <taxon>Pseudomonadati</taxon>
        <taxon>Pseudomonadota</taxon>
        <taxon>Betaproteobacteria</taxon>
        <taxon>Burkholderiales</taxon>
        <taxon>Sphaerotilaceae</taxon>
        <taxon>Roseateles</taxon>
    </lineage>
</organism>
<feature type="transmembrane region" description="Helical" evidence="7">
    <location>
        <begin position="264"/>
        <end position="290"/>
    </location>
</feature>
<dbReference type="OrthoDB" id="5998304at2"/>
<name>A0A246JDP8_9BURK</name>
<feature type="region of interest" description="Disordered" evidence="6">
    <location>
        <begin position="1"/>
        <end position="24"/>
    </location>
</feature>
<reference evidence="8 9" key="1">
    <citation type="journal article" date="2008" name="Int. J. Syst. Evol. Microbiol.">
        <title>Description of Roseateles aquatilis sp. nov. and Roseateles terrae sp. nov., in the class Betaproteobacteria, and emended description of the genus Roseateles.</title>
        <authorList>
            <person name="Gomila M."/>
            <person name="Bowien B."/>
            <person name="Falsen E."/>
            <person name="Moore E.R."/>
            <person name="Lalucat J."/>
        </authorList>
    </citation>
    <scope>NUCLEOTIDE SEQUENCE [LARGE SCALE GENOMIC DNA]</scope>
    <source>
        <strain evidence="8 9">CCUG 48205</strain>
    </source>
</reference>
<accession>A0A246JDP8</accession>
<keyword evidence="2" id="KW-1003">Cell membrane</keyword>
<evidence type="ECO:0000313" key="9">
    <source>
        <dbReference type="Proteomes" id="UP000197468"/>
    </source>
</evidence>
<keyword evidence="5 7" id="KW-0472">Membrane</keyword>
<dbReference type="EMBL" id="NIOF01000004">
    <property type="protein sequence ID" value="OWQ90704.1"/>
    <property type="molecule type" value="Genomic_DNA"/>
</dbReference>
<feature type="transmembrane region" description="Helical" evidence="7">
    <location>
        <begin position="151"/>
        <end position="173"/>
    </location>
</feature>
<comment type="subcellular location">
    <subcellularLocation>
        <location evidence="1">Cell membrane</location>
        <topology evidence="1">Multi-pass membrane protein</topology>
    </subcellularLocation>
</comment>
<feature type="transmembrane region" description="Helical" evidence="7">
    <location>
        <begin position="109"/>
        <end position="131"/>
    </location>
</feature>
<evidence type="ECO:0000256" key="3">
    <source>
        <dbReference type="ARBA" id="ARBA00022692"/>
    </source>
</evidence>
<gene>
    <name evidence="8" type="ORF">CDN99_11000</name>
</gene>
<protein>
    <recommendedName>
        <fullName evidence="10">Lysylphosphatidylglycerol synthetase family protein</fullName>
    </recommendedName>
</protein>
<feature type="compositionally biased region" description="Low complexity" evidence="6">
    <location>
        <begin position="14"/>
        <end position="24"/>
    </location>
</feature>
<keyword evidence="3 7" id="KW-0812">Transmembrane</keyword>